<reference evidence="2" key="1">
    <citation type="journal article" date="2020" name="mSystems">
        <title>Genome- and Community-Level Interaction Insights into Carbon Utilization and Element Cycling Functions of Hydrothermarchaeota in Hydrothermal Sediment.</title>
        <authorList>
            <person name="Zhou Z."/>
            <person name="Liu Y."/>
            <person name="Xu W."/>
            <person name="Pan J."/>
            <person name="Luo Z.H."/>
            <person name="Li M."/>
        </authorList>
    </citation>
    <scope>NUCLEOTIDE SEQUENCE [LARGE SCALE GENOMIC DNA]</scope>
    <source>
        <strain evidence="2">SpSt-200</strain>
    </source>
</reference>
<dbReference type="AlphaFoldDB" id="A0A7C1WWJ1"/>
<dbReference type="EMBL" id="DSIN01000019">
    <property type="protein sequence ID" value="HEF26163.1"/>
    <property type="molecule type" value="Genomic_DNA"/>
</dbReference>
<organism evidence="2">
    <name type="scientific">Pseudomonas graminis</name>
    <dbReference type="NCBI Taxonomy" id="158627"/>
    <lineage>
        <taxon>Bacteria</taxon>
        <taxon>Pseudomonadati</taxon>
        <taxon>Pseudomonadota</taxon>
        <taxon>Gammaproteobacteria</taxon>
        <taxon>Pseudomonadales</taxon>
        <taxon>Pseudomonadaceae</taxon>
        <taxon>Pseudomonas</taxon>
    </lineage>
</organism>
<feature type="region of interest" description="Disordered" evidence="1">
    <location>
        <begin position="71"/>
        <end position="101"/>
    </location>
</feature>
<proteinExistence type="predicted"/>
<evidence type="ECO:0000313" key="2">
    <source>
        <dbReference type="EMBL" id="HEF26163.1"/>
    </source>
</evidence>
<comment type="caution">
    <text evidence="2">The sequence shown here is derived from an EMBL/GenBank/DDBJ whole genome shotgun (WGS) entry which is preliminary data.</text>
</comment>
<evidence type="ECO:0000256" key="1">
    <source>
        <dbReference type="SAM" id="MobiDB-lite"/>
    </source>
</evidence>
<gene>
    <name evidence="2" type="ORF">ENP23_10320</name>
</gene>
<name>A0A7C1WWJ1_9PSED</name>
<accession>A0A7C1WWJ1</accession>
<protein>
    <submittedName>
        <fullName evidence="2">Ankyrin repeat domain-containing protein</fullName>
    </submittedName>
</protein>
<sequence>MRDIDERSRSGLRMALLQSLNPTAPLAYAKPEALHGTPWGLEILQSGMLKGGVNDAKGGNQSLEGQVFFSDRTRESSTDTTTRRNLRSKPRDYAQGNGINTSNAHSRALQHRMAQIILHALNSGKTLPSNAMAPSVSVADPKQLPAESAAWLQRFLHASYINKLSGRNFIGTPLDEHLDELKMPGSITLRSGEQVSELRGEDLNRFYHQAASELLRSMEDGKAPYLGMLNQGGIVPLVFGFEKINNLATHEIKYRMGPKQYSYQNKEHPLSGSQENGGKLKELEVRNLDDLATLCLGCAIKGIDLPTDLVVRVKGQRGEKALYLDASQTAMFKQKLAAHVVEQAGDQPLETLELQQLQRINSDIRAKNLSEWLPV</sequence>